<proteinExistence type="predicted"/>
<accession>A0ABV6KSA0</accession>
<evidence type="ECO:0000313" key="2">
    <source>
        <dbReference type="EMBL" id="MFC0476214.1"/>
    </source>
</evidence>
<comment type="caution">
    <text evidence="2">The sequence shown here is derived from an EMBL/GenBank/DDBJ whole genome shotgun (WGS) entry which is preliminary data.</text>
</comment>
<dbReference type="EMBL" id="JBHLUU010000096">
    <property type="protein sequence ID" value="MFC0476214.1"/>
    <property type="molecule type" value="Genomic_DNA"/>
</dbReference>
<dbReference type="Proteomes" id="UP001589738">
    <property type="component" value="Unassembled WGS sequence"/>
</dbReference>
<reference evidence="2 3" key="1">
    <citation type="submission" date="2024-09" db="EMBL/GenBank/DDBJ databases">
        <authorList>
            <person name="Sun Q."/>
            <person name="Mori K."/>
        </authorList>
    </citation>
    <scope>NUCLEOTIDE SEQUENCE [LARGE SCALE GENOMIC DNA]</scope>
    <source>
        <strain evidence="2 3">CGMCC 1.9126</strain>
    </source>
</reference>
<name>A0ABV6KSA0_9BACI</name>
<sequence length="42" mass="4760">MAKNKNNQFKNNKNALPKADVEFSSENGLERKALKALKKVNK</sequence>
<organism evidence="2 3">
    <name type="scientific">Robertmurraya beringensis</name>
    <dbReference type="NCBI Taxonomy" id="641660"/>
    <lineage>
        <taxon>Bacteria</taxon>
        <taxon>Bacillati</taxon>
        <taxon>Bacillota</taxon>
        <taxon>Bacilli</taxon>
        <taxon>Bacillales</taxon>
        <taxon>Bacillaceae</taxon>
        <taxon>Robertmurraya</taxon>
    </lineage>
</organism>
<evidence type="ECO:0000313" key="3">
    <source>
        <dbReference type="Proteomes" id="UP001589738"/>
    </source>
</evidence>
<dbReference type="RefSeq" id="WP_340903895.1">
    <property type="nucleotide sequence ID" value="NZ_JBHLUU010000096.1"/>
</dbReference>
<feature type="compositionally biased region" description="Low complexity" evidence="1">
    <location>
        <begin position="1"/>
        <end position="14"/>
    </location>
</feature>
<gene>
    <name evidence="2" type="ORF">ACFFHF_13325</name>
</gene>
<feature type="region of interest" description="Disordered" evidence="1">
    <location>
        <begin position="1"/>
        <end position="27"/>
    </location>
</feature>
<keyword evidence="3" id="KW-1185">Reference proteome</keyword>
<protein>
    <submittedName>
        <fullName evidence="2">Uncharacterized protein</fullName>
    </submittedName>
</protein>
<evidence type="ECO:0000256" key="1">
    <source>
        <dbReference type="SAM" id="MobiDB-lite"/>
    </source>
</evidence>